<dbReference type="EMBL" id="FN543456">
    <property type="protein sequence ID" value="CBA62662.1"/>
    <property type="molecule type" value="mRNA"/>
</dbReference>
<protein>
    <submittedName>
        <fullName evidence="1">BVpp13b protein</fullName>
    </submittedName>
</protein>
<evidence type="ECO:0000313" key="1">
    <source>
        <dbReference type="EMBL" id="CBA62662.1"/>
    </source>
</evidence>
<dbReference type="AlphaFoldDB" id="D7FB49"/>
<reference evidence="1" key="1">
    <citation type="submission" date="2009-08" db="EMBL/GenBank/DDBJ databases">
        <title>Identification of bracovirus particle proteins and analysis of their transcript levels at the stage of virion formation.</title>
        <authorList>
            <person name="Wetterwald C."/>
            <person name="Roth T."/>
            <person name="Kaeslin M."/>
            <person name="Anaheim M."/>
            <person name="Wespi G."/>
            <person name="Heller M."/>
            <person name="Meser P."/>
            <person name="Roditi I."/>
            <person name="Pfister-Wilhelm R."/>
            <person name="Bezier A."/>
            <person name="Gyapay G."/>
            <person name="Drezen J.M."/>
            <person name="Lanzrein B."/>
        </authorList>
    </citation>
    <scope>NUCLEOTIDE SEQUENCE</scope>
    <source>
        <tissue evidence="1">Ovary</tissue>
    </source>
</reference>
<accession>D7FB49</accession>
<name>D7FB49_9HYME</name>
<proteinExistence type="evidence at transcript level"/>
<sequence>MEPLSRQLSNLSEERTITITPQCDKAISSVQ</sequence>
<organism evidence="1">
    <name type="scientific">Chelonus inanitus</name>
    <dbReference type="NCBI Taxonomy" id="49201"/>
    <lineage>
        <taxon>Eukaryota</taxon>
        <taxon>Metazoa</taxon>
        <taxon>Ecdysozoa</taxon>
        <taxon>Arthropoda</taxon>
        <taxon>Hexapoda</taxon>
        <taxon>Insecta</taxon>
        <taxon>Pterygota</taxon>
        <taxon>Neoptera</taxon>
        <taxon>Endopterygota</taxon>
        <taxon>Hymenoptera</taxon>
        <taxon>Apocrita</taxon>
        <taxon>Ichneumonoidea</taxon>
        <taxon>Braconidae</taxon>
        <taxon>Cheloninae</taxon>
        <taxon>Chelonus</taxon>
    </lineage>
</organism>
<gene>
    <name evidence="1" type="primary">bv13b</name>
</gene>